<comment type="caution">
    <text evidence="1">The sequence shown here is derived from an EMBL/GenBank/DDBJ whole genome shotgun (WGS) entry which is preliminary data.</text>
</comment>
<gene>
    <name evidence="1" type="ORF">NO357_17470</name>
</gene>
<evidence type="ECO:0000313" key="1">
    <source>
        <dbReference type="EMBL" id="MDQ2091694.1"/>
    </source>
</evidence>
<reference evidence="1" key="1">
    <citation type="submission" date="2022-07" db="EMBL/GenBank/DDBJ databases">
        <authorList>
            <person name="Otstavnykh N."/>
            <person name="Isaeva M."/>
            <person name="Bystritskaya E."/>
        </authorList>
    </citation>
    <scope>NUCLEOTIDE SEQUENCE</scope>
    <source>
        <strain evidence="1">KCTC 52189</strain>
    </source>
</reference>
<protein>
    <submittedName>
        <fullName evidence="1">Uncharacterized protein</fullName>
    </submittedName>
</protein>
<organism evidence="1 2">
    <name type="scientific">Marimonas arenosa</name>
    <dbReference type="NCBI Taxonomy" id="1795305"/>
    <lineage>
        <taxon>Bacteria</taxon>
        <taxon>Pseudomonadati</taxon>
        <taxon>Pseudomonadota</taxon>
        <taxon>Alphaproteobacteria</taxon>
        <taxon>Rhodobacterales</taxon>
        <taxon>Paracoccaceae</taxon>
        <taxon>Marimonas</taxon>
    </lineage>
</organism>
<dbReference type="RefSeq" id="WP_306736994.1">
    <property type="nucleotide sequence ID" value="NZ_JANHAX010000006.1"/>
</dbReference>
<accession>A0AAE3WFI8</accession>
<dbReference type="Proteomes" id="UP001226762">
    <property type="component" value="Unassembled WGS sequence"/>
</dbReference>
<evidence type="ECO:0000313" key="2">
    <source>
        <dbReference type="Proteomes" id="UP001226762"/>
    </source>
</evidence>
<dbReference type="EMBL" id="JANHAX010000006">
    <property type="protein sequence ID" value="MDQ2091694.1"/>
    <property type="molecule type" value="Genomic_DNA"/>
</dbReference>
<proteinExistence type="predicted"/>
<keyword evidence="2" id="KW-1185">Reference proteome</keyword>
<dbReference type="AlphaFoldDB" id="A0AAE3WFI8"/>
<name>A0AAE3WFI8_9RHOB</name>
<reference evidence="1" key="2">
    <citation type="submission" date="2023-02" db="EMBL/GenBank/DDBJ databases">
        <title>'Rhodoalgimonas zhirmunskyi' gen. nov., isolated from a red alga.</title>
        <authorList>
            <person name="Nedashkovskaya O.I."/>
            <person name="Otstavnykh N.Y."/>
            <person name="Bystritskaya E.P."/>
            <person name="Balabanova L.A."/>
            <person name="Isaeva M.P."/>
        </authorList>
    </citation>
    <scope>NUCLEOTIDE SEQUENCE</scope>
    <source>
        <strain evidence="1">KCTC 52189</strain>
    </source>
</reference>
<sequence>MPFCHGLKCNTGIPGKGDYAGKSGWIAPRLPVLRYDLGQAIVTDRRPNSLIIGS</sequence>